<evidence type="ECO:0000313" key="1">
    <source>
        <dbReference type="EMBL" id="NML31948.1"/>
    </source>
</evidence>
<accession>A0A7X9X5P1</accession>
<protein>
    <submittedName>
        <fullName evidence="1">Uncharacterized protein</fullName>
    </submittedName>
</protein>
<keyword evidence="2" id="KW-1185">Reference proteome</keyword>
<sequence>MNERYYVAMAASVDSYEQSDYLCFIQVEGSGVIGYAAEFDSCTTDIADACVAENTQRARWFAWDDGWEWRAATLEEIKALKLDKYLIGSKKDMKLSTPIEPL</sequence>
<dbReference type="RefSeq" id="WP_169498192.1">
    <property type="nucleotide sequence ID" value="NZ_JABBFZ010000006.1"/>
</dbReference>
<evidence type="ECO:0000313" key="2">
    <source>
        <dbReference type="Proteomes" id="UP000583127"/>
    </source>
</evidence>
<organism evidence="1 2">
    <name type="scientific">Paraburkholderia antibiotica</name>
    <dbReference type="NCBI Taxonomy" id="2728839"/>
    <lineage>
        <taxon>Bacteria</taxon>
        <taxon>Pseudomonadati</taxon>
        <taxon>Pseudomonadota</taxon>
        <taxon>Betaproteobacteria</taxon>
        <taxon>Burkholderiales</taxon>
        <taxon>Burkholderiaceae</taxon>
        <taxon>Paraburkholderia</taxon>
    </lineage>
</organism>
<dbReference type="AlphaFoldDB" id="A0A7X9X5P1"/>
<gene>
    <name evidence="1" type="ORF">HHL14_14010</name>
</gene>
<name>A0A7X9X5P1_9BURK</name>
<dbReference type="EMBL" id="JABBFZ010000006">
    <property type="protein sequence ID" value="NML31948.1"/>
    <property type="molecule type" value="Genomic_DNA"/>
</dbReference>
<reference evidence="1 2" key="1">
    <citation type="submission" date="2020-04" db="EMBL/GenBank/DDBJ databases">
        <title>Paraburkholderia sp. G-4-1-8 isolated from soil.</title>
        <authorList>
            <person name="Dahal R.H."/>
        </authorList>
    </citation>
    <scope>NUCLEOTIDE SEQUENCE [LARGE SCALE GENOMIC DNA]</scope>
    <source>
        <strain evidence="1 2">G-4-1-8</strain>
    </source>
</reference>
<dbReference type="Proteomes" id="UP000583127">
    <property type="component" value="Unassembled WGS sequence"/>
</dbReference>
<proteinExistence type="predicted"/>
<comment type="caution">
    <text evidence="1">The sequence shown here is derived from an EMBL/GenBank/DDBJ whole genome shotgun (WGS) entry which is preliminary data.</text>
</comment>